<dbReference type="GO" id="GO:0004491">
    <property type="term" value="F:methylmalonate-semialdehyde dehydrogenase (acylating, NAD) activity"/>
    <property type="evidence" value="ECO:0007669"/>
    <property type="project" value="UniProtKB-EC"/>
</dbReference>
<sequence length="500" mass="53312">MTEIAHYIDGARIASASGRSQPVFNPATGEAENTVALASAEEVNAAVASAKAAWPAWSKTPALRRARVLDRFKTILWDRADDLARAISAEHGKTHDDALGEVTRGLEVVEFAIGAPTHLKGDFSENVGSGVDSYNIRQSLGVVAGITPFNFPAMVPMWMFPVALACGNTFILKPSERDPSASLLIAEWLTEAGLPDGVFNVVQGDKLAVDTLLEHPDVKAISFVGSTPIARYIHATGTAAGKRVQALGGAKNHAVIMPDADLDMAVNALMGAAYGSAGERCMAISVAVPVTDAVADALIAKLVPKIEALKIGPAADAESEMGPIVTQAAMERIKGYVDSAEAEGAKIVVDGRDFKQQKQGYENGFYVGGSLIDDVTTDMKVWKEEIFGPVLSVVRRNSYQEAVDLIGECEFANGTAIFTRDGDTARNFAQDIEVGMVGVNVPIPVPMAFHSFGGWKASIFGDHAMHGMEGIRFYTRIKTTTQRWPTGLRTDAEFTMPTLG</sequence>
<dbReference type="CDD" id="cd07085">
    <property type="entry name" value="ALDH_F6_MMSDH"/>
    <property type="match status" value="1"/>
</dbReference>
<feature type="domain" description="Aldehyde dehydrogenase" evidence="4">
    <location>
        <begin position="16"/>
        <end position="479"/>
    </location>
</feature>
<comment type="caution">
    <text evidence="5">The sequence shown here is derived from an EMBL/GenBank/DDBJ whole genome shotgun (WGS) entry which is preliminary data.</text>
</comment>
<evidence type="ECO:0000313" key="6">
    <source>
        <dbReference type="Proteomes" id="UP000609121"/>
    </source>
</evidence>
<accession>A0A8J6YSN6</accession>
<keyword evidence="6" id="KW-1185">Reference proteome</keyword>
<dbReference type="RefSeq" id="WP_193179018.1">
    <property type="nucleotide sequence ID" value="NZ_JACVXA010000003.1"/>
</dbReference>
<dbReference type="NCBIfam" id="TIGR01722">
    <property type="entry name" value="MMSDH"/>
    <property type="match status" value="1"/>
</dbReference>
<dbReference type="EMBL" id="JACVXA010000003">
    <property type="protein sequence ID" value="MBE3636835.1"/>
    <property type="molecule type" value="Genomic_DNA"/>
</dbReference>
<dbReference type="Gene3D" id="3.40.309.10">
    <property type="entry name" value="Aldehyde Dehydrogenase, Chain A, domain 2"/>
    <property type="match status" value="1"/>
</dbReference>
<evidence type="ECO:0000259" key="4">
    <source>
        <dbReference type="Pfam" id="PF00171"/>
    </source>
</evidence>
<dbReference type="SUPFAM" id="SSF53720">
    <property type="entry name" value="ALDH-like"/>
    <property type="match status" value="1"/>
</dbReference>
<dbReference type="InterPro" id="IPR016161">
    <property type="entry name" value="Ald_DH/histidinol_DH"/>
</dbReference>
<dbReference type="InterPro" id="IPR016163">
    <property type="entry name" value="Ald_DH_C"/>
</dbReference>
<dbReference type="FunFam" id="3.40.309.10:FF:000002">
    <property type="entry name" value="Methylmalonate-semialdehyde dehydrogenase (Acylating)"/>
    <property type="match status" value="1"/>
</dbReference>
<evidence type="ECO:0000256" key="3">
    <source>
        <dbReference type="ARBA" id="ARBA00023027"/>
    </source>
</evidence>
<dbReference type="Proteomes" id="UP000609121">
    <property type="component" value="Unassembled WGS sequence"/>
</dbReference>
<dbReference type="Pfam" id="PF00171">
    <property type="entry name" value="Aldedh"/>
    <property type="match status" value="1"/>
</dbReference>
<protein>
    <recommendedName>
        <fullName evidence="1">methylmalonate-semialdehyde dehydrogenase (CoA acylating)</fullName>
        <ecNumber evidence="1">1.2.1.27</ecNumber>
    </recommendedName>
</protein>
<evidence type="ECO:0000256" key="1">
    <source>
        <dbReference type="ARBA" id="ARBA00013048"/>
    </source>
</evidence>
<dbReference type="GO" id="GO:0006210">
    <property type="term" value="P:thymine catabolic process"/>
    <property type="evidence" value="ECO:0007669"/>
    <property type="project" value="TreeGrafter"/>
</dbReference>
<dbReference type="InterPro" id="IPR015590">
    <property type="entry name" value="Aldehyde_DH_dom"/>
</dbReference>
<proteinExistence type="predicted"/>
<dbReference type="GO" id="GO:0006574">
    <property type="term" value="P:L-valine catabolic process"/>
    <property type="evidence" value="ECO:0007669"/>
    <property type="project" value="TreeGrafter"/>
</dbReference>
<dbReference type="PROSITE" id="PS00070">
    <property type="entry name" value="ALDEHYDE_DEHYDR_CYS"/>
    <property type="match status" value="1"/>
</dbReference>
<name>A0A8J6YSN6_9RHOB</name>
<gene>
    <name evidence="5" type="ORF">ICN82_01295</name>
</gene>
<keyword evidence="2" id="KW-0560">Oxidoreductase</keyword>
<dbReference type="PANTHER" id="PTHR43866">
    <property type="entry name" value="MALONATE-SEMIALDEHYDE DEHYDROGENASE"/>
    <property type="match status" value="1"/>
</dbReference>
<organism evidence="5 6">
    <name type="scientific">Mangrovicoccus algicola</name>
    <dbReference type="NCBI Taxonomy" id="2771008"/>
    <lineage>
        <taxon>Bacteria</taxon>
        <taxon>Pseudomonadati</taxon>
        <taxon>Pseudomonadota</taxon>
        <taxon>Alphaproteobacteria</taxon>
        <taxon>Rhodobacterales</taxon>
        <taxon>Paracoccaceae</taxon>
        <taxon>Mangrovicoccus</taxon>
    </lineage>
</organism>
<dbReference type="FunFam" id="3.40.605.10:FF:000003">
    <property type="entry name" value="Methylmalonate-semialdehyde dehydrogenase [acylating]"/>
    <property type="match status" value="1"/>
</dbReference>
<dbReference type="Gene3D" id="3.40.605.10">
    <property type="entry name" value="Aldehyde Dehydrogenase, Chain A, domain 1"/>
    <property type="match status" value="1"/>
</dbReference>
<dbReference type="AlphaFoldDB" id="A0A8J6YSN6"/>
<dbReference type="EC" id="1.2.1.27" evidence="1"/>
<dbReference type="InterPro" id="IPR016162">
    <property type="entry name" value="Ald_DH_N"/>
</dbReference>
<keyword evidence="3" id="KW-0520">NAD</keyword>
<dbReference type="InterPro" id="IPR016160">
    <property type="entry name" value="Ald_DH_CS_CYS"/>
</dbReference>
<evidence type="ECO:0000256" key="2">
    <source>
        <dbReference type="ARBA" id="ARBA00023002"/>
    </source>
</evidence>
<dbReference type="PANTHER" id="PTHR43866:SF4">
    <property type="entry name" value="MALONATE-SEMIALDEHYDE DEHYDROGENASE"/>
    <property type="match status" value="1"/>
</dbReference>
<reference evidence="5" key="1">
    <citation type="submission" date="2020-09" db="EMBL/GenBank/DDBJ databases">
        <title>A novel bacterium of genus Mangrovicoccus, isolated from South China Sea.</title>
        <authorList>
            <person name="Huang H."/>
            <person name="Mo K."/>
            <person name="Hu Y."/>
        </authorList>
    </citation>
    <scope>NUCLEOTIDE SEQUENCE</scope>
    <source>
        <strain evidence="5">HB182678</strain>
    </source>
</reference>
<dbReference type="InterPro" id="IPR010061">
    <property type="entry name" value="MeMal-semiAld_DH"/>
</dbReference>
<evidence type="ECO:0000313" key="5">
    <source>
        <dbReference type="EMBL" id="MBE3636835.1"/>
    </source>
</evidence>